<name>A0ABU5NBQ9_9RICK</name>
<feature type="transmembrane region" description="Helical" evidence="8">
    <location>
        <begin position="374"/>
        <end position="391"/>
    </location>
</feature>
<keyword evidence="5 8" id="KW-0812">Transmembrane</keyword>
<comment type="caution">
    <text evidence="8">Lacks conserved residue(s) required for the propagation of feature annotation.</text>
</comment>
<evidence type="ECO:0000256" key="6">
    <source>
        <dbReference type="ARBA" id="ARBA00022989"/>
    </source>
</evidence>
<sequence>MKVIGQVPPILLYCLISLSTLTETVYSAALPEIAKQLNTYGSVAQLSTSVYYIGFALGIFTLGRISDIYGRKPVVLFGISFYIIATFIISQSTNIEMFILFRFAQAYGASVGSVIAQAMARDSYKGWELSYVYASVSTIMAFVPSIGSALGGYIIEYFEQWQYIFFFLILLSGILLIVYIRFLPETNAYIGAERNSRFFTVLKVALNDKTLLTYAFIVGVYNGICFGFYIQAPFIFIGKLEISPSNYGKLFLALSAANLAGGLITRSLVRRFVSTLKIRIAGFILSAIGCVMLLVGSQIDTNEATYVALLIFGPMAIHLMGHAMVVPMLLRHALEDYHKVTGSAGSIFGSMYYLMTAGVSFMISTFHSNTINNFAYLFIFLLSISLILFYYNNISNSKKLKLL</sequence>
<feature type="domain" description="Major facilitator superfamily (MFS) profile" evidence="9">
    <location>
        <begin position="1"/>
        <end position="398"/>
    </location>
</feature>
<dbReference type="InterPro" id="IPR011701">
    <property type="entry name" value="MFS"/>
</dbReference>
<comment type="similarity">
    <text evidence="2 8">Belongs to the major facilitator superfamily. Bcr/CmlA family.</text>
</comment>
<proteinExistence type="inferred from homology"/>
<dbReference type="PANTHER" id="PTHR23502">
    <property type="entry name" value="MAJOR FACILITATOR SUPERFAMILY"/>
    <property type="match status" value="1"/>
</dbReference>
<feature type="transmembrane region" description="Helical" evidence="8">
    <location>
        <begin position="250"/>
        <end position="269"/>
    </location>
</feature>
<feature type="transmembrane region" description="Helical" evidence="8">
    <location>
        <begin position="131"/>
        <end position="155"/>
    </location>
</feature>
<dbReference type="NCBIfam" id="TIGR00710">
    <property type="entry name" value="efflux_Bcr_CflA"/>
    <property type="match status" value="1"/>
</dbReference>
<dbReference type="Pfam" id="PF07690">
    <property type="entry name" value="MFS_1"/>
    <property type="match status" value="1"/>
</dbReference>
<keyword evidence="4" id="KW-1003">Cell membrane</keyword>
<feature type="transmembrane region" description="Helical" evidence="8">
    <location>
        <begin position="211"/>
        <end position="230"/>
    </location>
</feature>
<dbReference type="PROSITE" id="PS00216">
    <property type="entry name" value="SUGAR_TRANSPORT_1"/>
    <property type="match status" value="1"/>
</dbReference>
<keyword evidence="6 8" id="KW-1133">Transmembrane helix</keyword>
<evidence type="ECO:0000256" key="1">
    <source>
        <dbReference type="ARBA" id="ARBA00004429"/>
    </source>
</evidence>
<dbReference type="PROSITE" id="PS50850">
    <property type="entry name" value="MFS"/>
    <property type="match status" value="1"/>
</dbReference>
<protein>
    <recommendedName>
        <fullName evidence="8">Bcr/CflA family efflux transporter</fullName>
    </recommendedName>
</protein>
<dbReference type="CDD" id="cd17320">
    <property type="entry name" value="MFS_MdfA_MDR_like"/>
    <property type="match status" value="1"/>
</dbReference>
<keyword evidence="3 8" id="KW-0813">Transport</keyword>
<dbReference type="InterPro" id="IPR005829">
    <property type="entry name" value="Sugar_transporter_CS"/>
</dbReference>
<keyword evidence="7 8" id="KW-0472">Membrane</keyword>
<dbReference type="InterPro" id="IPR020846">
    <property type="entry name" value="MFS_dom"/>
</dbReference>
<dbReference type="SUPFAM" id="SSF103473">
    <property type="entry name" value="MFS general substrate transporter"/>
    <property type="match status" value="1"/>
</dbReference>
<evidence type="ECO:0000256" key="5">
    <source>
        <dbReference type="ARBA" id="ARBA00022692"/>
    </source>
</evidence>
<feature type="transmembrane region" description="Helical" evidence="8">
    <location>
        <begin position="305"/>
        <end position="330"/>
    </location>
</feature>
<evidence type="ECO:0000256" key="8">
    <source>
        <dbReference type="RuleBase" id="RU365088"/>
    </source>
</evidence>
<evidence type="ECO:0000256" key="3">
    <source>
        <dbReference type="ARBA" id="ARBA00022448"/>
    </source>
</evidence>
<feature type="transmembrane region" description="Helical" evidence="8">
    <location>
        <begin position="351"/>
        <end position="368"/>
    </location>
</feature>
<gene>
    <name evidence="10" type="ORF">Megvenef_00573</name>
</gene>
<evidence type="ECO:0000256" key="7">
    <source>
        <dbReference type="ARBA" id="ARBA00023136"/>
    </source>
</evidence>
<reference evidence="10 11" key="1">
    <citation type="submission" date="2023-03" db="EMBL/GenBank/DDBJ databases">
        <title>Host association and intracellularity evolved multiple times independently in the Rickettsiales.</title>
        <authorList>
            <person name="Castelli M."/>
            <person name="Nardi T."/>
            <person name="Gammuto L."/>
            <person name="Bellinzona G."/>
            <person name="Sabaneyeva E."/>
            <person name="Potekhin A."/>
            <person name="Serra V."/>
            <person name="Petroni G."/>
            <person name="Sassera D."/>
        </authorList>
    </citation>
    <scope>NUCLEOTIDE SEQUENCE [LARGE SCALE GENOMIC DNA]</scope>
    <source>
        <strain evidence="10 11">Sr 2-6</strain>
    </source>
</reference>
<feature type="transmembrane region" description="Helical" evidence="8">
    <location>
        <begin position="43"/>
        <end position="62"/>
    </location>
</feature>
<dbReference type="InterPro" id="IPR004812">
    <property type="entry name" value="Efflux_drug-R_Bcr/CmlA"/>
</dbReference>
<evidence type="ECO:0000313" key="11">
    <source>
        <dbReference type="Proteomes" id="UP001291687"/>
    </source>
</evidence>
<feature type="transmembrane region" description="Helical" evidence="8">
    <location>
        <begin position="281"/>
        <end position="299"/>
    </location>
</feature>
<feature type="transmembrane region" description="Helical" evidence="8">
    <location>
        <begin position="99"/>
        <end position="119"/>
    </location>
</feature>
<comment type="subcellular location">
    <subcellularLocation>
        <location evidence="1 8">Cell inner membrane</location>
        <topology evidence="1 8">Multi-pass membrane protein</topology>
    </subcellularLocation>
</comment>
<organism evidence="10 11">
    <name type="scientific">Candidatus Megaera venefica</name>
    <dbReference type="NCBI Taxonomy" id="2055910"/>
    <lineage>
        <taxon>Bacteria</taxon>
        <taxon>Pseudomonadati</taxon>
        <taxon>Pseudomonadota</taxon>
        <taxon>Alphaproteobacteria</taxon>
        <taxon>Rickettsiales</taxon>
        <taxon>Rickettsiaceae</taxon>
        <taxon>Candidatus Megaera</taxon>
    </lineage>
</organism>
<keyword evidence="11" id="KW-1185">Reference proteome</keyword>
<dbReference type="RefSeq" id="WP_322776508.1">
    <property type="nucleotide sequence ID" value="NZ_JARJFB010000030.1"/>
</dbReference>
<evidence type="ECO:0000259" key="9">
    <source>
        <dbReference type="PROSITE" id="PS50850"/>
    </source>
</evidence>
<evidence type="ECO:0000313" key="10">
    <source>
        <dbReference type="EMBL" id="MEA0970606.1"/>
    </source>
</evidence>
<evidence type="ECO:0000256" key="2">
    <source>
        <dbReference type="ARBA" id="ARBA00006236"/>
    </source>
</evidence>
<evidence type="ECO:0000256" key="4">
    <source>
        <dbReference type="ARBA" id="ARBA00022475"/>
    </source>
</evidence>
<comment type="caution">
    <text evidence="10">The sequence shown here is derived from an EMBL/GenBank/DDBJ whole genome shotgun (WGS) entry which is preliminary data.</text>
</comment>
<dbReference type="Gene3D" id="1.20.1720.10">
    <property type="entry name" value="Multidrug resistance protein D"/>
    <property type="match status" value="1"/>
</dbReference>
<keyword evidence="8" id="KW-0997">Cell inner membrane</keyword>
<dbReference type="InterPro" id="IPR036259">
    <property type="entry name" value="MFS_trans_sf"/>
</dbReference>
<feature type="transmembrane region" description="Helical" evidence="8">
    <location>
        <begin position="161"/>
        <end position="180"/>
    </location>
</feature>
<feature type="transmembrane region" description="Helical" evidence="8">
    <location>
        <begin position="74"/>
        <end position="93"/>
    </location>
</feature>
<dbReference type="EMBL" id="JARJFB010000030">
    <property type="protein sequence ID" value="MEA0970606.1"/>
    <property type="molecule type" value="Genomic_DNA"/>
</dbReference>
<dbReference type="Proteomes" id="UP001291687">
    <property type="component" value="Unassembled WGS sequence"/>
</dbReference>
<dbReference type="PANTHER" id="PTHR23502:SF137">
    <property type="entry name" value="MAJOR FACILITATOR SUPERFAMILY (MFS) TRANSPORTER-RELATED"/>
    <property type="match status" value="1"/>
</dbReference>
<accession>A0ABU5NBQ9</accession>